<dbReference type="Proteomes" id="UP001185028">
    <property type="component" value="Unassembled WGS sequence"/>
</dbReference>
<proteinExistence type="predicted"/>
<gene>
    <name evidence="2" type="ORF">JOC58_004074</name>
</gene>
<dbReference type="RefSeq" id="WP_188774988.1">
    <property type="nucleotide sequence ID" value="NZ_BMMB01000003.1"/>
</dbReference>
<dbReference type="EMBL" id="JAVDQH010000023">
    <property type="protein sequence ID" value="MDR6246155.1"/>
    <property type="molecule type" value="Genomic_DNA"/>
</dbReference>
<keyword evidence="3" id="KW-1185">Reference proteome</keyword>
<dbReference type="InterPro" id="IPR025406">
    <property type="entry name" value="DUF4132"/>
</dbReference>
<feature type="domain" description="DUF4132" evidence="1">
    <location>
        <begin position="914"/>
        <end position="1098"/>
    </location>
</feature>
<sequence length="1191" mass="136617">MSLSQTIDPLLERFATYFSEEYSKTTDRSKSILDFITGETDQLPDMMRSSNIRSYLTMDTLSKLSKKKYGDAFYRAAALVLYVSNDWNHFYYGNWYVMEMMLGESIKNATLAGNSAPLLNEEHNEEHAVEVLGFIARYSGEEVIHRAFEFLISKSHLYAPDAKPKHQSELVSRLDHSVQLLLLMRYYSKHNPAYINTLIDKLPPLLQALMTHNQSTFEYELTKVLVFLLPTTTQSKDNPSELDLKEDWLQARREAVWNKMFPEHPFAQVASQIKREDRYRVLAYVNIVFFYLLKLYGGKTQLLQQQDPTVIAILDTLRALHEALPLEIRESLMQLEARNTKANTALEGILPLDEPFELLELIRTQSQHSVAWQAIRSAIAANPKRAKRAYELSNSAFIRVLLLKMLMDIGELEQDNTLLEQYVLEALEDKHESNGAGHKLAKYLRGEFRVDSMHRDQQMRMLWSGKNADPKLFKMMYVLSYLPAESELVKRFFILITQPDVITMNVLSNLYRSPFFKGSQVLEAYRNDPDIDTDHLLSEMLLLQGHQEYYYVWIPEQEYRTLIRGDVDHVLKQYNKLLVDGRELVIDTLLKESLDTKKVAQVLSLGMGDSSKRISGFARSEFARLASAELYTAIYMLEKKASIKEMVLNAIRSLPDARNIFEELLKKEKSEASRSLLQVLIDTADQTPDVAHAALAEHADVKKLKSIEWVPVDQLPQLTSINGEKLENNANLKRYLLLQSLDYNSAPNERLREVEQYASTSSLADLSAGLVEAWIQQGAPAKEKWVLYLAALFGDRRLISLLGGQIKEWAENSRGAIAAESVRVLAYLADPAALMLIDKLSRTIKNRQVKTAAIDSLQLAAENMNLTPEQLADRLVTTLGLNDKGEMQLSYGERTFTIKVGMDLQLRVINEETGKAAKSLPAANQKDDPELAKAAKATFTQLKKDLKTMVTLQSQRLEESLSKQRLWTGEEWKALFVDNIIMRQFAISLVWGVYQNGELIDTFRYMEDGTFNTVDEDEYELMDEMQIGLVHPLELSSEQIAAWKSQLEDYEIVQPFKQLDRRTYTLEEEQENEREWAGLPKEEYSPTGFPNALERYGWYKGRAEDGGFYRELFKQYDGIVAELEFSGASISYYEGMDDVTLERLRFLPTEDKSTWYKDYSNDTSLLLKDVPARLFSETVYDILRATGQADE</sequence>
<accession>A0ABU1J4J0</accession>
<organism evidence="2 3">
    <name type="scientific">Paenibacillus hunanensis</name>
    <dbReference type="NCBI Taxonomy" id="539262"/>
    <lineage>
        <taxon>Bacteria</taxon>
        <taxon>Bacillati</taxon>
        <taxon>Bacillota</taxon>
        <taxon>Bacilli</taxon>
        <taxon>Bacillales</taxon>
        <taxon>Paenibacillaceae</taxon>
        <taxon>Paenibacillus</taxon>
    </lineage>
</organism>
<protein>
    <recommendedName>
        <fullName evidence="1">DUF4132 domain-containing protein</fullName>
    </recommendedName>
</protein>
<comment type="caution">
    <text evidence="2">The sequence shown here is derived from an EMBL/GenBank/DDBJ whole genome shotgun (WGS) entry which is preliminary data.</text>
</comment>
<evidence type="ECO:0000313" key="2">
    <source>
        <dbReference type="EMBL" id="MDR6246155.1"/>
    </source>
</evidence>
<dbReference type="Pfam" id="PF13569">
    <property type="entry name" value="DUF4132"/>
    <property type="match status" value="1"/>
</dbReference>
<evidence type="ECO:0000313" key="3">
    <source>
        <dbReference type="Proteomes" id="UP001185028"/>
    </source>
</evidence>
<evidence type="ECO:0000259" key="1">
    <source>
        <dbReference type="Pfam" id="PF13569"/>
    </source>
</evidence>
<reference evidence="2 3" key="1">
    <citation type="submission" date="2023-07" db="EMBL/GenBank/DDBJ databases">
        <title>Genomic Encyclopedia of Type Strains, Phase IV (KMG-IV): sequencing the most valuable type-strain genomes for metagenomic binning, comparative biology and taxonomic classification.</title>
        <authorList>
            <person name="Goeker M."/>
        </authorList>
    </citation>
    <scope>NUCLEOTIDE SEQUENCE [LARGE SCALE GENOMIC DNA]</scope>
    <source>
        <strain evidence="2 3">DSM 22170</strain>
    </source>
</reference>
<name>A0ABU1J4J0_9BACL</name>